<evidence type="ECO:0000256" key="3">
    <source>
        <dbReference type="ARBA" id="ARBA00022679"/>
    </source>
</evidence>
<evidence type="ECO:0000313" key="10">
    <source>
        <dbReference type="EMBL" id="MBA5778919.1"/>
    </source>
</evidence>
<dbReference type="Proteomes" id="UP000541109">
    <property type="component" value="Unassembled WGS sequence"/>
</dbReference>
<accession>A0A839AKD7</accession>
<dbReference type="GO" id="GO:0009360">
    <property type="term" value="C:DNA polymerase III complex"/>
    <property type="evidence" value="ECO:0007669"/>
    <property type="project" value="InterPro"/>
</dbReference>
<keyword evidence="4" id="KW-0548">Nucleotidyltransferase</keyword>
<evidence type="ECO:0000256" key="7">
    <source>
        <dbReference type="ARBA" id="ARBA00034754"/>
    </source>
</evidence>
<dbReference type="GO" id="GO:0003677">
    <property type="term" value="F:DNA binding"/>
    <property type="evidence" value="ECO:0007669"/>
    <property type="project" value="InterPro"/>
</dbReference>
<dbReference type="InterPro" id="IPR005790">
    <property type="entry name" value="DNA_polIII_delta"/>
</dbReference>
<dbReference type="InterPro" id="IPR008921">
    <property type="entry name" value="DNA_pol3_clamp-load_cplx_C"/>
</dbReference>
<evidence type="ECO:0000259" key="9">
    <source>
        <dbReference type="Pfam" id="PF06144"/>
    </source>
</evidence>
<reference evidence="10 11" key="1">
    <citation type="submission" date="2020-07" db="EMBL/GenBank/DDBJ databases">
        <title>Stappia sp., F7233, whole genome shotgun sequencing project.</title>
        <authorList>
            <person name="Jiang S."/>
            <person name="Liu Z.W."/>
            <person name="Du Z.J."/>
        </authorList>
    </citation>
    <scope>NUCLEOTIDE SEQUENCE [LARGE SCALE GENOMIC DNA]</scope>
    <source>
        <strain evidence="10 11">F7233</strain>
    </source>
</reference>
<dbReference type="NCBIfam" id="TIGR01128">
    <property type="entry name" value="holA"/>
    <property type="match status" value="1"/>
</dbReference>
<gene>
    <name evidence="10" type="ORF">H2509_17465</name>
</gene>
<keyword evidence="5" id="KW-0235">DNA replication</keyword>
<dbReference type="EMBL" id="JACFXV010000064">
    <property type="protein sequence ID" value="MBA5778919.1"/>
    <property type="molecule type" value="Genomic_DNA"/>
</dbReference>
<evidence type="ECO:0000256" key="4">
    <source>
        <dbReference type="ARBA" id="ARBA00022695"/>
    </source>
</evidence>
<evidence type="ECO:0000256" key="8">
    <source>
        <dbReference type="ARBA" id="ARBA00049244"/>
    </source>
</evidence>
<evidence type="ECO:0000256" key="6">
    <source>
        <dbReference type="ARBA" id="ARBA00022932"/>
    </source>
</evidence>
<organism evidence="10 11">
    <name type="scientific">Stappia albiluteola</name>
    <dbReference type="NCBI Taxonomy" id="2758565"/>
    <lineage>
        <taxon>Bacteria</taxon>
        <taxon>Pseudomonadati</taxon>
        <taxon>Pseudomonadota</taxon>
        <taxon>Alphaproteobacteria</taxon>
        <taxon>Hyphomicrobiales</taxon>
        <taxon>Stappiaceae</taxon>
        <taxon>Stappia</taxon>
    </lineage>
</organism>
<proteinExistence type="inferred from homology"/>
<dbReference type="Gene3D" id="1.10.8.60">
    <property type="match status" value="1"/>
</dbReference>
<keyword evidence="6" id="KW-0239">DNA-directed DNA polymerase</keyword>
<dbReference type="Pfam" id="PF06144">
    <property type="entry name" value="DNA_pol3_delta"/>
    <property type="match status" value="1"/>
</dbReference>
<comment type="similarity">
    <text evidence="7">Belongs to the DNA polymerase HolA subunit family.</text>
</comment>
<evidence type="ECO:0000313" key="11">
    <source>
        <dbReference type="Proteomes" id="UP000541109"/>
    </source>
</evidence>
<dbReference type="GO" id="GO:0006261">
    <property type="term" value="P:DNA-templated DNA replication"/>
    <property type="evidence" value="ECO:0007669"/>
    <property type="project" value="TreeGrafter"/>
</dbReference>
<name>A0A839AKD7_9HYPH</name>
<dbReference type="Gene3D" id="3.40.50.300">
    <property type="entry name" value="P-loop containing nucleotide triphosphate hydrolases"/>
    <property type="match status" value="1"/>
</dbReference>
<dbReference type="EC" id="2.7.7.7" evidence="1"/>
<dbReference type="InterPro" id="IPR010372">
    <property type="entry name" value="DNA_pol3_delta_N"/>
</dbReference>
<dbReference type="SUPFAM" id="SSF52540">
    <property type="entry name" value="P-loop containing nucleoside triphosphate hydrolases"/>
    <property type="match status" value="1"/>
</dbReference>
<dbReference type="Gene3D" id="1.20.272.10">
    <property type="match status" value="1"/>
</dbReference>
<dbReference type="PANTHER" id="PTHR34388">
    <property type="entry name" value="DNA POLYMERASE III SUBUNIT DELTA"/>
    <property type="match status" value="1"/>
</dbReference>
<evidence type="ECO:0000256" key="5">
    <source>
        <dbReference type="ARBA" id="ARBA00022705"/>
    </source>
</evidence>
<evidence type="ECO:0000256" key="2">
    <source>
        <dbReference type="ARBA" id="ARBA00017703"/>
    </source>
</evidence>
<dbReference type="SUPFAM" id="SSF48019">
    <property type="entry name" value="post-AAA+ oligomerization domain-like"/>
    <property type="match status" value="1"/>
</dbReference>
<keyword evidence="3" id="KW-0808">Transferase</keyword>
<dbReference type="InterPro" id="IPR027417">
    <property type="entry name" value="P-loop_NTPase"/>
</dbReference>
<feature type="domain" description="DNA polymerase III delta N-terminal" evidence="9">
    <location>
        <begin position="24"/>
        <end position="90"/>
    </location>
</feature>
<dbReference type="AlphaFoldDB" id="A0A839AKD7"/>
<dbReference type="RefSeq" id="WP_182167686.1">
    <property type="nucleotide sequence ID" value="NZ_JACFXV010000064.1"/>
</dbReference>
<dbReference type="PANTHER" id="PTHR34388:SF1">
    <property type="entry name" value="DNA POLYMERASE III SUBUNIT DELTA"/>
    <property type="match status" value="1"/>
</dbReference>
<keyword evidence="11" id="KW-1185">Reference proteome</keyword>
<sequence length="347" mass="37843">MVAIKPAEIDRFLARPGETFNLILIYGPDTGLVSERAQAVVASVSEGNADPFSLVKLDAADVAADPSRLIDEALTIPLFGGRRTIWVRDSGGKNLMPAVTPILKEEGETGLVVLEAGDLKKSSPLRKGAETGRRAAAIPCYTDGARELDRLIDEEARLAGLAVSREARQALHELLGADRMASRGELRKLCLYAHGRERIDTKDITAIMGDASAFALDELIDAVAVGDLKTVDHGLERLSASGQRADMIASMALRQFQMLHRLRAAHEKGAPASQVVERASPPIFFRRKEIVTRQIMLWSIVDLDKALDLIADTVREARLNNAHLGEAIVSDCFLKLARVARSRAERR</sequence>
<evidence type="ECO:0000256" key="1">
    <source>
        <dbReference type="ARBA" id="ARBA00012417"/>
    </source>
</evidence>
<comment type="caution">
    <text evidence="10">The sequence shown here is derived from an EMBL/GenBank/DDBJ whole genome shotgun (WGS) entry which is preliminary data.</text>
</comment>
<comment type="catalytic activity">
    <reaction evidence="8">
        <text>DNA(n) + a 2'-deoxyribonucleoside 5'-triphosphate = DNA(n+1) + diphosphate</text>
        <dbReference type="Rhea" id="RHEA:22508"/>
        <dbReference type="Rhea" id="RHEA-COMP:17339"/>
        <dbReference type="Rhea" id="RHEA-COMP:17340"/>
        <dbReference type="ChEBI" id="CHEBI:33019"/>
        <dbReference type="ChEBI" id="CHEBI:61560"/>
        <dbReference type="ChEBI" id="CHEBI:173112"/>
        <dbReference type="EC" id="2.7.7.7"/>
    </reaction>
</comment>
<dbReference type="GO" id="GO:0003887">
    <property type="term" value="F:DNA-directed DNA polymerase activity"/>
    <property type="evidence" value="ECO:0007669"/>
    <property type="project" value="UniProtKB-KW"/>
</dbReference>
<protein>
    <recommendedName>
        <fullName evidence="2">DNA polymerase III subunit delta</fullName>
        <ecNumber evidence="1">2.7.7.7</ecNumber>
    </recommendedName>
</protein>